<comment type="similarity">
    <text evidence="3">Belongs to the DNase II family.</text>
</comment>
<dbReference type="GO" id="GO:0006309">
    <property type="term" value="P:apoptotic DNA fragmentation"/>
    <property type="evidence" value="ECO:0007669"/>
    <property type="project" value="TreeGrafter"/>
</dbReference>
<evidence type="ECO:0000256" key="15">
    <source>
        <dbReference type="ARBA" id="ARBA00041393"/>
    </source>
</evidence>
<comment type="caution">
    <text evidence="20">The sequence shown here is derived from an EMBL/GenBank/DDBJ whole genome shotgun (WGS) entry which is preliminary data.</text>
</comment>
<feature type="signal peptide" evidence="19">
    <location>
        <begin position="1"/>
        <end position="23"/>
    </location>
</feature>
<evidence type="ECO:0000256" key="18">
    <source>
        <dbReference type="ARBA" id="ARBA00045381"/>
    </source>
</evidence>
<evidence type="ECO:0000256" key="3">
    <source>
        <dbReference type="ARBA" id="ARBA00007527"/>
    </source>
</evidence>
<evidence type="ECO:0000256" key="14">
    <source>
        <dbReference type="ARBA" id="ARBA00039868"/>
    </source>
</evidence>
<keyword evidence="6" id="KW-0053">Apoptosis</keyword>
<evidence type="ECO:0000256" key="10">
    <source>
        <dbReference type="ARBA" id="ARBA00022801"/>
    </source>
</evidence>
<dbReference type="EC" id="3.1.22.1" evidence="4"/>
<evidence type="ECO:0000256" key="8">
    <source>
        <dbReference type="ARBA" id="ARBA00022729"/>
    </source>
</evidence>
<dbReference type="Proteomes" id="UP001046870">
    <property type="component" value="Chromosome 2"/>
</dbReference>
<dbReference type="PANTHER" id="PTHR10858:SF9">
    <property type="entry name" value="DEOXYRIBONUCLEASE-2-ALPHA"/>
    <property type="match status" value="1"/>
</dbReference>
<evidence type="ECO:0000256" key="12">
    <source>
        <dbReference type="ARBA" id="ARBA00023180"/>
    </source>
</evidence>
<evidence type="ECO:0000256" key="9">
    <source>
        <dbReference type="ARBA" id="ARBA00022759"/>
    </source>
</evidence>
<comment type="subcellular location">
    <subcellularLocation>
        <location evidence="2">Lysosome</location>
    </subcellularLocation>
</comment>
<dbReference type="AlphaFoldDB" id="A0A9D3QDE7"/>
<comment type="catalytic activity">
    <reaction evidence="1">
        <text>Endonucleolytic cleavage to nucleoside 3'-phosphates and 3'-phosphooligonucleotide end-products.</text>
        <dbReference type="EC" id="3.1.22.1"/>
    </reaction>
</comment>
<evidence type="ECO:0000313" key="21">
    <source>
        <dbReference type="Proteomes" id="UP001046870"/>
    </source>
</evidence>
<keyword evidence="8 19" id="KW-0732">Signal</keyword>
<keyword evidence="11" id="KW-1015">Disulfide bond</keyword>
<name>A0A9D3QDE7_MEGAT</name>
<evidence type="ECO:0000256" key="17">
    <source>
        <dbReference type="ARBA" id="ARBA00043033"/>
    </source>
</evidence>
<evidence type="ECO:0000256" key="16">
    <source>
        <dbReference type="ARBA" id="ARBA00041918"/>
    </source>
</evidence>
<evidence type="ECO:0000256" key="19">
    <source>
        <dbReference type="SAM" id="SignalP"/>
    </source>
</evidence>
<accession>A0A9D3QDE7</accession>
<reference evidence="20" key="1">
    <citation type="submission" date="2021-01" db="EMBL/GenBank/DDBJ databases">
        <authorList>
            <person name="Zahm M."/>
            <person name="Roques C."/>
            <person name="Cabau C."/>
            <person name="Klopp C."/>
            <person name="Donnadieu C."/>
            <person name="Jouanno E."/>
            <person name="Lampietro C."/>
            <person name="Louis A."/>
            <person name="Herpin A."/>
            <person name="Echchiki A."/>
            <person name="Berthelot C."/>
            <person name="Parey E."/>
            <person name="Roest-Crollius H."/>
            <person name="Braasch I."/>
            <person name="Postlethwait J."/>
            <person name="Bobe J."/>
            <person name="Montfort J."/>
            <person name="Bouchez O."/>
            <person name="Begum T."/>
            <person name="Mejri S."/>
            <person name="Adams A."/>
            <person name="Chen W.-J."/>
            <person name="Guiguen Y."/>
        </authorList>
    </citation>
    <scope>NUCLEOTIDE SEQUENCE</scope>
    <source>
        <strain evidence="20">YG-15Mar2019-1</strain>
        <tissue evidence="20">Brain</tissue>
    </source>
</reference>
<feature type="chain" id="PRO_5039416175" description="Deoxyribonuclease-2-alpha" evidence="19">
    <location>
        <begin position="24"/>
        <end position="632"/>
    </location>
</feature>
<organism evidence="20 21">
    <name type="scientific">Megalops atlanticus</name>
    <name type="common">Tarpon</name>
    <name type="synonym">Clupea gigantea</name>
    <dbReference type="NCBI Taxonomy" id="7932"/>
    <lineage>
        <taxon>Eukaryota</taxon>
        <taxon>Metazoa</taxon>
        <taxon>Chordata</taxon>
        <taxon>Craniata</taxon>
        <taxon>Vertebrata</taxon>
        <taxon>Euteleostomi</taxon>
        <taxon>Actinopterygii</taxon>
        <taxon>Neopterygii</taxon>
        <taxon>Teleostei</taxon>
        <taxon>Elopiformes</taxon>
        <taxon>Megalopidae</taxon>
        <taxon>Megalops</taxon>
    </lineage>
</organism>
<keyword evidence="13" id="KW-0458">Lysosome</keyword>
<dbReference type="PANTHER" id="PTHR10858">
    <property type="entry name" value="DEOXYRIBONUCLEASE II"/>
    <property type="match status" value="1"/>
</dbReference>
<gene>
    <name evidence="20" type="ORF">MATL_G00026870</name>
</gene>
<dbReference type="InterPro" id="IPR004947">
    <property type="entry name" value="DNase_II"/>
</dbReference>
<keyword evidence="5" id="KW-0217">Developmental protein</keyword>
<evidence type="ECO:0000256" key="11">
    <source>
        <dbReference type="ARBA" id="ARBA00023157"/>
    </source>
</evidence>
<keyword evidence="21" id="KW-1185">Reference proteome</keyword>
<evidence type="ECO:0000256" key="1">
    <source>
        <dbReference type="ARBA" id="ARBA00000447"/>
    </source>
</evidence>
<dbReference type="OrthoDB" id="10261598at2759"/>
<sequence length="632" mass="72123">MYSGYIWLLLLHALLSSIPCQTAISCRNEAGKPVDWFIIYKLPKYKIGHDGTGLDYMYLDSSVTSWQISEFLVNTSQGALGSTLEQLYKGPGRQSNNSAYVLYNDAPPKVDNQGHYGHTKGALLFDQFQGFWLIHSVPHFPPFPEMGYSWPHSGRQNGQTAMCVTYKYEQFTQIAQQLLHYNPRVYNCSLPLAFQSEMASLALLCEGSALPWISKKKVVRLFSSKGESFLSFAKSRYYVDDIYTGWVAQALKTTLLTETWQNDDVLPSNCSLPNHVLNIKRIKLPGPVVFKSRNDHSKCGCRANTHVSCRNEQGDPVDWYVLYKLPSFGGDNGLKYLYIDGSTNGWVYGKKTIDDQQSAVAQTLHPLFIHKRRKTESFGYILYNDQPPKPFPTASSNYGHSKGILMMDRETGVWISHSTPHFPGTTKTSFWPASGFHNGQTFFCGTYKYSEFRNIAIQLQYIHVFTFDFHIPKTFYFELQCVAQRTCYPRKEPWFRQLNMTSLAGNKFVSFVKYSRFGNDLYSGLLEKYLGDAIYVKSWGRMHHPLPSNCTIEHDVFNVEMVQLPSSQFFSINVDHSKWCVTVRKAPRPWTCIADMNREVSQESRGGGAVCTDQPDVWKAFVNAVDMYEPCP</sequence>
<keyword evidence="7" id="KW-0540">Nuclease</keyword>
<keyword evidence="12" id="KW-0325">Glycoprotein</keyword>
<dbReference type="Pfam" id="PF03265">
    <property type="entry name" value="DNase_II"/>
    <property type="match status" value="2"/>
</dbReference>
<protein>
    <recommendedName>
        <fullName evidence="14">Deoxyribonuclease-2-alpha</fullName>
        <ecNumber evidence="4">3.1.22.1</ecNumber>
    </recommendedName>
    <alternativeName>
        <fullName evidence="15">Acid DNase</fullName>
    </alternativeName>
    <alternativeName>
        <fullName evidence="17">Deoxyribonuclease II alpha</fullName>
    </alternativeName>
    <alternativeName>
        <fullName evidence="16">Lysosomal DNase II</fullName>
    </alternativeName>
</protein>
<evidence type="ECO:0000256" key="2">
    <source>
        <dbReference type="ARBA" id="ARBA00004371"/>
    </source>
</evidence>
<evidence type="ECO:0000256" key="4">
    <source>
        <dbReference type="ARBA" id="ARBA00012036"/>
    </source>
</evidence>
<proteinExistence type="inferred from homology"/>
<dbReference type="EMBL" id="JAFDVH010000002">
    <property type="protein sequence ID" value="KAG7487768.1"/>
    <property type="molecule type" value="Genomic_DNA"/>
</dbReference>
<evidence type="ECO:0000313" key="20">
    <source>
        <dbReference type="EMBL" id="KAG7487768.1"/>
    </source>
</evidence>
<comment type="function">
    <text evidence="18">Hydrolyzes DNA under acidic conditions with a preference for double-stranded DNA. Plays a major role in the clearance of nucleic acids generated through apoptosis, hence preventing autoinflammation. Necessary for proper fetal development and for definitive erythropoiesis in fetal liver and bone marrow, where it degrades nuclear DNA expelled from erythroid precursor cells.</text>
</comment>
<dbReference type="GO" id="GO:0004531">
    <property type="term" value="F:deoxyribonuclease II activity"/>
    <property type="evidence" value="ECO:0007669"/>
    <property type="project" value="UniProtKB-EC"/>
</dbReference>
<evidence type="ECO:0000256" key="7">
    <source>
        <dbReference type="ARBA" id="ARBA00022722"/>
    </source>
</evidence>
<dbReference type="GO" id="GO:0005764">
    <property type="term" value="C:lysosome"/>
    <property type="evidence" value="ECO:0007669"/>
    <property type="project" value="UniProtKB-SubCell"/>
</dbReference>
<keyword evidence="10" id="KW-0378">Hydrolase</keyword>
<evidence type="ECO:0000256" key="6">
    <source>
        <dbReference type="ARBA" id="ARBA00022703"/>
    </source>
</evidence>
<evidence type="ECO:0000256" key="13">
    <source>
        <dbReference type="ARBA" id="ARBA00023228"/>
    </source>
</evidence>
<evidence type="ECO:0000256" key="5">
    <source>
        <dbReference type="ARBA" id="ARBA00022473"/>
    </source>
</evidence>
<keyword evidence="9" id="KW-0255">Endonuclease</keyword>